<dbReference type="EMBL" id="BAET01000033">
    <property type="protein sequence ID" value="GAB57013.1"/>
    <property type="molecule type" value="Genomic_DNA"/>
</dbReference>
<reference evidence="1 2" key="2">
    <citation type="journal article" date="2017" name="Antonie Van Leeuwenhoek">
        <title>Rhizobium rhizosphaerae sp. nov., a novel species isolated from rice rhizosphere.</title>
        <authorList>
            <person name="Zhao J.J."/>
            <person name="Zhang J."/>
            <person name="Zhang R.J."/>
            <person name="Zhang C.W."/>
            <person name="Yin H.Q."/>
            <person name="Zhang X.X."/>
        </authorList>
    </citation>
    <scope>NUCLEOTIDE SEQUENCE [LARGE SCALE GENOMIC DNA]</scope>
    <source>
        <strain evidence="1 2">ACAM 611</strain>
    </source>
</reference>
<evidence type="ECO:0000313" key="1">
    <source>
        <dbReference type="EMBL" id="GAB57013.1"/>
    </source>
</evidence>
<reference evidence="1 2" key="1">
    <citation type="journal article" date="2012" name="J. Bacteriol.">
        <title>Genome sequence of proteorhodopsin-containing sea ice bacterium Glaciecola punicea ACAM 611T.</title>
        <authorList>
            <person name="Qin Q.-L."/>
            <person name="Xie B.-B."/>
            <person name="Shu Y.-L."/>
            <person name="Rong J.-C."/>
            <person name="Zhao D.-L."/>
            <person name="Zhang X.-Y."/>
            <person name="Chen X.-L."/>
            <person name="Zhou B.-C."/>
            <person name="Zhanga Y.-Z."/>
        </authorList>
    </citation>
    <scope>NUCLEOTIDE SEQUENCE [LARGE SCALE GENOMIC DNA]</scope>
    <source>
        <strain evidence="1 2">ACAM 611</strain>
    </source>
</reference>
<keyword evidence="2" id="KW-1185">Reference proteome</keyword>
<gene>
    <name evidence="1" type="ORF">GPUN_2899</name>
</gene>
<sequence length="42" mass="4678">MSDCKTKGYVNGRNDLVVGEDENMRKFSGSAYKLSNSGFFKP</sequence>
<dbReference type="Proteomes" id="UP000053586">
    <property type="component" value="Unassembled WGS sequence"/>
</dbReference>
<dbReference type="AlphaFoldDB" id="H5TF86"/>
<dbReference type="InterPro" id="IPR045864">
    <property type="entry name" value="aa-tRNA-synth_II/BPL/LPL"/>
</dbReference>
<evidence type="ECO:0000313" key="2">
    <source>
        <dbReference type="Proteomes" id="UP000053586"/>
    </source>
</evidence>
<comment type="caution">
    <text evidence="1">The sequence shown here is derived from an EMBL/GenBank/DDBJ whole genome shotgun (WGS) entry which is preliminary data.</text>
</comment>
<dbReference type="Gene3D" id="3.30.930.10">
    <property type="entry name" value="Bira Bifunctional Protein, Domain 2"/>
    <property type="match status" value="1"/>
</dbReference>
<organism evidence="1 2">
    <name type="scientific">Glaciecola punicea ACAM 611</name>
    <dbReference type="NCBI Taxonomy" id="1121923"/>
    <lineage>
        <taxon>Bacteria</taxon>
        <taxon>Pseudomonadati</taxon>
        <taxon>Pseudomonadota</taxon>
        <taxon>Gammaproteobacteria</taxon>
        <taxon>Alteromonadales</taxon>
        <taxon>Alteromonadaceae</taxon>
        <taxon>Glaciecola</taxon>
    </lineage>
</organism>
<accession>H5TF86</accession>
<proteinExistence type="predicted"/>
<protein>
    <submittedName>
        <fullName evidence="1">Uncharacterized protein</fullName>
    </submittedName>
</protein>
<name>H5TF86_9ALTE</name>